<dbReference type="InterPro" id="IPR020084">
    <property type="entry name" value="NUDIX_hydrolase_CS"/>
</dbReference>
<evidence type="ECO:0000256" key="3">
    <source>
        <dbReference type="ARBA" id="ARBA00022801"/>
    </source>
</evidence>
<proteinExistence type="inferred from homology"/>
<dbReference type="CDD" id="cd04699">
    <property type="entry name" value="NUDIX_MutT_Nudt1"/>
    <property type="match status" value="1"/>
</dbReference>
<sequence length="133" mass="14244">MRVSVKGVIRSAAGFLLLRNDRAEWELPGGRPEPGETLPVALAREVEEETGLRVTVGRHVDRWDYHIAGRIVTIETFVCHAVAAPVRLSAEHLAVGFVALDELGDLPLPSGYVTSIRRAVAAGLVSGPASPTE</sequence>
<dbReference type="Proteomes" id="UP000604117">
    <property type="component" value="Unassembled WGS sequence"/>
</dbReference>
<dbReference type="EMBL" id="BONE01000011">
    <property type="protein sequence ID" value="GIF72434.1"/>
    <property type="molecule type" value="Genomic_DNA"/>
</dbReference>
<dbReference type="PROSITE" id="PS51462">
    <property type="entry name" value="NUDIX"/>
    <property type="match status" value="1"/>
</dbReference>
<name>A0ABQ4CMC0_9ACTN</name>
<gene>
    <name evidence="6" type="ORF">Asi02nite_19520</name>
</gene>
<protein>
    <submittedName>
        <fullName evidence="6">NUDIX hydrolase</fullName>
    </submittedName>
</protein>
<dbReference type="RefSeq" id="WP_239126603.1">
    <property type="nucleotide sequence ID" value="NZ_BONE01000011.1"/>
</dbReference>
<dbReference type="PANTHER" id="PTHR43046">
    <property type="entry name" value="GDP-MANNOSE MANNOSYL HYDROLASE"/>
    <property type="match status" value="1"/>
</dbReference>
<evidence type="ECO:0000256" key="1">
    <source>
        <dbReference type="ARBA" id="ARBA00001946"/>
    </source>
</evidence>
<keyword evidence="3 4" id="KW-0378">Hydrolase</keyword>
<comment type="similarity">
    <text evidence="2 4">Belongs to the Nudix hydrolase family.</text>
</comment>
<evidence type="ECO:0000313" key="7">
    <source>
        <dbReference type="Proteomes" id="UP000604117"/>
    </source>
</evidence>
<evidence type="ECO:0000313" key="6">
    <source>
        <dbReference type="EMBL" id="GIF72434.1"/>
    </source>
</evidence>
<dbReference type="GO" id="GO:0016787">
    <property type="term" value="F:hydrolase activity"/>
    <property type="evidence" value="ECO:0007669"/>
    <property type="project" value="UniProtKB-KW"/>
</dbReference>
<accession>A0ABQ4CMC0</accession>
<dbReference type="PANTHER" id="PTHR43046:SF14">
    <property type="entry name" value="MUTT_NUDIX FAMILY PROTEIN"/>
    <property type="match status" value="1"/>
</dbReference>
<comment type="cofactor">
    <cofactor evidence="1">
        <name>Mg(2+)</name>
        <dbReference type="ChEBI" id="CHEBI:18420"/>
    </cofactor>
</comment>
<dbReference type="InterPro" id="IPR020476">
    <property type="entry name" value="Nudix_hydrolase"/>
</dbReference>
<comment type="caution">
    <text evidence="6">The sequence shown here is derived from an EMBL/GenBank/DDBJ whole genome shotgun (WGS) entry which is preliminary data.</text>
</comment>
<organism evidence="6 7">
    <name type="scientific">Asanoa siamensis</name>
    <dbReference type="NCBI Taxonomy" id="926357"/>
    <lineage>
        <taxon>Bacteria</taxon>
        <taxon>Bacillati</taxon>
        <taxon>Actinomycetota</taxon>
        <taxon>Actinomycetes</taxon>
        <taxon>Micromonosporales</taxon>
        <taxon>Micromonosporaceae</taxon>
        <taxon>Asanoa</taxon>
    </lineage>
</organism>
<dbReference type="PRINTS" id="PR00502">
    <property type="entry name" value="NUDIXFAMILY"/>
</dbReference>
<dbReference type="PROSITE" id="PS00893">
    <property type="entry name" value="NUDIX_BOX"/>
    <property type="match status" value="1"/>
</dbReference>
<dbReference type="Gene3D" id="3.90.79.10">
    <property type="entry name" value="Nucleoside Triphosphate Pyrophosphohydrolase"/>
    <property type="match status" value="1"/>
</dbReference>
<evidence type="ECO:0000259" key="5">
    <source>
        <dbReference type="PROSITE" id="PS51462"/>
    </source>
</evidence>
<evidence type="ECO:0000256" key="2">
    <source>
        <dbReference type="ARBA" id="ARBA00005582"/>
    </source>
</evidence>
<reference evidence="6 7" key="1">
    <citation type="submission" date="2021-01" db="EMBL/GenBank/DDBJ databases">
        <title>Whole genome shotgun sequence of Asanoa siamensis NBRC 107932.</title>
        <authorList>
            <person name="Komaki H."/>
            <person name="Tamura T."/>
        </authorList>
    </citation>
    <scope>NUCLEOTIDE SEQUENCE [LARGE SCALE GENOMIC DNA]</scope>
    <source>
        <strain evidence="6 7">NBRC 107932</strain>
    </source>
</reference>
<keyword evidence="7" id="KW-1185">Reference proteome</keyword>
<feature type="domain" description="Nudix hydrolase" evidence="5">
    <location>
        <begin position="1"/>
        <end position="121"/>
    </location>
</feature>
<evidence type="ECO:0000256" key="4">
    <source>
        <dbReference type="RuleBase" id="RU003476"/>
    </source>
</evidence>
<dbReference type="SUPFAM" id="SSF55811">
    <property type="entry name" value="Nudix"/>
    <property type="match status" value="1"/>
</dbReference>
<dbReference type="InterPro" id="IPR015797">
    <property type="entry name" value="NUDIX_hydrolase-like_dom_sf"/>
</dbReference>
<dbReference type="Pfam" id="PF00293">
    <property type="entry name" value="NUDIX"/>
    <property type="match status" value="1"/>
</dbReference>
<dbReference type="InterPro" id="IPR000086">
    <property type="entry name" value="NUDIX_hydrolase_dom"/>
</dbReference>